<organism evidence="3 4">
    <name type="scientific">Rhynocoris fuscipes</name>
    <dbReference type="NCBI Taxonomy" id="488301"/>
    <lineage>
        <taxon>Eukaryota</taxon>
        <taxon>Metazoa</taxon>
        <taxon>Ecdysozoa</taxon>
        <taxon>Arthropoda</taxon>
        <taxon>Hexapoda</taxon>
        <taxon>Insecta</taxon>
        <taxon>Pterygota</taxon>
        <taxon>Neoptera</taxon>
        <taxon>Paraneoptera</taxon>
        <taxon>Hemiptera</taxon>
        <taxon>Heteroptera</taxon>
        <taxon>Panheteroptera</taxon>
        <taxon>Cimicomorpha</taxon>
        <taxon>Reduviidae</taxon>
        <taxon>Harpactorinae</taxon>
        <taxon>Harpactorini</taxon>
        <taxon>Rhynocoris</taxon>
    </lineage>
</organism>
<dbReference type="Pfam" id="PF12937">
    <property type="entry name" value="F-box-like"/>
    <property type="match status" value="1"/>
</dbReference>
<dbReference type="SUPFAM" id="SSF81383">
    <property type="entry name" value="F-box domain"/>
    <property type="match status" value="1"/>
</dbReference>
<protein>
    <recommendedName>
        <fullName evidence="2">F-box domain-containing protein</fullName>
    </recommendedName>
</protein>
<comment type="caution">
    <text evidence="3">The sequence shown here is derived from an EMBL/GenBank/DDBJ whole genome shotgun (WGS) entry which is preliminary data.</text>
</comment>
<evidence type="ECO:0000259" key="2">
    <source>
        <dbReference type="PROSITE" id="PS50181"/>
    </source>
</evidence>
<evidence type="ECO:0000256" key="1">
    <source>
        <dbReference type="SAM" id="MobiDB-lite"/>
    </source>
</evidence>
<dbReference type="SMART" id="SM00256">
    <property type="entry name" value="FBOX"/>
    <property type="match status" value="1"/>
</dbReference>
<dbReference type="AlphaFoldDB" id="A0AAW1D2I0"/>
<keyword evidence="4" id="KW-1185">Reference proteome</keyword>
<gene>
    <name evidence="3" type="ORF">O3M35_009316</name>
</gene>
<reference evidence="3 4" key="1">
    <citation type="submission" date="2022-12" db="EMBL/GenBank/DDBJ databases">
        <title>Chromosome-level genome assembly of true bugs.</title>
        <authorList>
            <person name="Ma L."/>
            <person name="Li H."/>
        </authorList>
    </citation>
    <scope>NUCLEOTIDE SEQUENCE [LARGE SCALE GENOMIC DNA]</scope>
    <source>
        <strain evidence="3">Lab_2022b</strain>
    </source>
</reference>
<name>A0AAW1D2I0_9HEMI</name>
<feature type="domain" description="F-box" evidence="2">
    <location>
        <begin position="21"/>
        <end position="67"/>
    </location>
</feature>
<dbReference type="InterPro" id="IPR036047">
    <property type="entry name" value="F-box-like_dom_sf"/>
</dbReference>
<dbReference type="CDD" id="cd09917">
    <property type="entry name" value="F-box_SF"/>
    <property type="match status" value="1"/>
</dbReference>
<sequence>MSYHLFTFLEILSVYDLLQNFDIISKLPEEVALIIFKMLDENSLVVASQVSQRWNDIIMSNRKLKATLKSSIKRIKKNKENSTISVPKTTFSKKRKRQPTDNGTQKNKKRNLRF</sequence>
<dbReference type="Gene3D" id="1.20.1280.50">
    <property type="match status" value="1"/>
</dbReference>
<feature type="compositionally biased region" description="Polar residues" evidence="1">
    <location>
        <begin position="81"/>
        <end position="90"/>
    </location>
</feature>
<dbReference type="EMBL" id="JAPXFL010000006">
    <property type="protein sequence ID" value="KAK9505219.1"/>
    <property type="molecule type" value="Genomic_DNA"/>
</dbReference>
<accession>A0AAW1D2I0</accession>
<dbReference type="PROSITE" id="PS50181">
    <property type="entry name" value="FBOX"/>
    <property type="match status" value="1"/>
</dbReference>
<dbReference type="Proteomes" id="UP001461498">
    <property type="component" value="Unassembled WGS sequence"/>
</dbReference>
<feature type="region of interest" description="Disordered" evidence="1">
    <location>
        <begin position="78"/>
        <end position="114"/>
    </location>
</feature>
<evidence type="ECO:0000313" key="4">
    <source>
        <dbReference type="Proteomes" id="UP001461498"/>
    </source>
</evidence>
<dbReference type="InterPro" id="IPR001810">
    <property type="entry name" value="F-box_dom"/>
</dbReference>
<proteinExistence type="predicted"/>
<evidence type="ECO:0000313" key="3">
    <source>
        <dbReference type="EMBL" id="KAK9505219.1"/>
    </source>
</evidence>